<evidence type="ECO:0000259" key="1">
    <source>
        <dbReference type="Pfam" id="PF01965"/>
    </source>
</evidence>
<comment type="caution">
    <text evidence="2">The sequence shown here is derived from an EMBL/GenBank/DDBJ whole genome shotgun (WGS) entry which is preliminary data.</text>
</comment>
<dbReference type="PANTHER" id="PTHR43130:SF2">
    <property type="entry name" value="DJ-1_PFPI DOMAIN-CONTAINING PROTEIN"/>
    <property type="match status" value="1"/>
</dbReference>
<dbReference type="RefSeq" id="WP_055737879.1">
    <property type="nucleotide sequence ID" value="NZ_JAAIWL010000052.1"/>
</dbReference>
<sequence>MLAQIVLFDGFDLLDAIVPYEVLNAAGNIANGALNVELVTAEGARSVQSGISGLEIRASGKLNPEHAHIIIVPGAAGEVSGEGPNTIPAILGRAAETELTNLVRSGLNKQDLVTVTVCGGSLLLAMGGLLDGRHAVTHHLGMDVLGATGAVPVSARVVDDGNLITGGGVTSGLDVALYVVERELGPRIAHEVEKLFEYERSGTVWCAKGLAPIEMDQHTNSEIESTLDVSLPKPTKETSNYNDSTIFDGKWDITIATPIGKQFIIAQISTKDGIVQGSAEQNGEISEFIDPVITENRMTWTQHITKPMSLKLKFEATVDGNKMEGVAKAGVLPSSKLTGERIS</sequence>
<dbReference type="EMBL" id="LJJC01000004">
    <property type="protein sequence ID" value="KQL52199.1"/>
    <property type="molecule type" value="Genomic_DNA"/>
</dbReference>
<evidence type="ECO:0000313" key="2">
    <source>
        <dbReference type="EMBL" id="KQL52199.1"/>
    </source>
</evidence>
<dbReference type="Gene3D" id="3.40.50.880">
    <property type="match status" value="1"/>
</dbReference>
<name>A0A0Q3WV44_9BACI</name>
<dbReference type="InterPro" id="IPR052158">
    <property type="entry name" value="INH-QAR"/>
</dbReference>
<dbReference type="PATRIC" id="fig|157838.3.peg.151"/>
<dbReference type="InterPro" id="IPR029062">
    <property type="entry name" value="Class_I_gatase-like"/>
</dbReference>
<dbReference type="Pfam" id="PF01965">
    <property type="entry name" value="DJ-1_PfpI"/>
    <property type="match status" value="1"/>
</dbReference>
<dbReference type="AlphaFoldDB" id="A0A0Q3WV44"/>
<proteinExistence type="predicted"/>
<gene>
    <name evidence="2" type="ORF">AN964_00690</name>
</gene>
<accession>A0A0Q3WV44</accession>
<organism evidence="2 3">
    <name type="scientific">Heyndrickxia shackletonii</name>
    <dbReference type="NCBI Taxonomy" id="157838"/>
    <lineage>
        <taxon>Bacteria</taxon>
        <taxon>Bacillati</taxon>
        <taxon>Bacillota</taxon>
        <taxon>Bacilli</taxon>
        <taxon>Bacillales</taxon>
        <taxon>Bacillaceae</taxon>
        <taxon>Heyndrickxia</taxon>
    </lineage>
</organism>
<dbReference type="OrthoDB" id="9803764at2"/>
<reference evidence="2 3" key="1">
    <citation type="submission" date="2015-09" db="EMBL/GenBank/DDBJ databases">
        <title>Genome sequencing project for genomic taxonomy and phylogenomics of Bacillus-like bacteria.</title>
        <authorList>
            <person name="Liu B."/>
            <person name="Wang J."/>
            <person name="Zhu Y."/>
            <person name="Liu G."/>
            <person name="Chen Q."/>
            <person name="Chen Z."/>
            <person name="Lan J."/>
            <person name="Che J."/>
            <person name="Ge C."/>
            <person name="Shi H."/>
            <person name="Pan Z."/>
            <person name="Liu X."/>
        </authorList>
    </citation>
    <scope>NUCLEOTIDE SEQUENCE [LARGE SCALE GENOMIC DNA]</scope>
    <source>
        <strain evidence="2 3">LMG 18435</strain>
    </source>
</reference>
<dbReference type="InterPro" id="IPR002818">
    <property type="entry name" value="DJ-1/PfpI"/>
</dbReference>
<dbReference type="GO" id="GO:0006355">
    <property type="term" value="P:regulation of DNA-templated transcription"/>
    <property type="evidence" value="ECO:0007669"/>
    <property type="project" value="TreeGrafter"/>
</dbReference>
<dbReference type="CDD" id="cd03139">
    <property type="entry name" value="GATase1_PfpI_2"/>
    <property type="match status" value="1"/>
</dbReference>
<keyword evidence="3" id="KW-1185">Reference proteome</keyword>
<dbReference type="PANTHER" id="PTHR43130">
    <property type="entry name" value="ARAC-FAMILY TRANSCRIPTIONAL REGULATOR"/>
    <property type="match status" value="1"/>
</dbReference>
<dbReference type="Proteomes" id="UP000051888">
    <property type="component" value="Unassembled WGS sequence"/>
</dbReference>
<dbReference type="STRING" id="157838.AN964_00690"/>
<feature type="domain" description="DJ-1/PfpI" evidence="1">
    <location>
        <begin position="4"/>
        <end position="181"/>
    </location>
</feature>
<evidence type="ECO:0000313" key="3">
    <source>
        <dbReference type="Proteomes" id="UP000051888"/>
    </source>
</evidence>
<protein>
    <submittedName>
        <fullName evidence="2">Thiamine biosynthesis protein ThiJ</fullName>
    </submittedName>
</protein>
<dbReference type="SUPFAM" id="SSF52317">
    <property type="entry name" value="Class I glutamine amidotransferase-like"/>
    <property type="match status" value="1"/>
</dbReference>